<protein>
    <recommendedName>
        <fullName evidence="2">Tantalus-like domain-containing protein</fullName>
    </recommendedName>
</protein>
<evidence type="ECO:0000256" key="1">
    <source>
        <dbReference type="ARBA" id="ARBA00022553"/>
    </source>
</evidence>
<feature type="domain" description="Tantalus-like" evidence="2">
    <location>
        <begin position="39"/>
        <end position="91"/>
    </location>
</feature>
<evidence type="ECO:0000313" key="4">
    <source>
        <dbReference type="Proteomes" id="UP001516400"/>
    </source>
</evidence>
<dbReference type="Proteomes" id="UP001516400">
    <property type="component" value="Unassembled WGS sequence"/>
</dbReference>
<dbReference type="EMBL" id="JABFTP020000062">
    <property type="protein sequence ID" value="KAL3273573.1"/>
    <property type="molecule type" value="Genomic_DNA"/>
</dbReference>
<comment type="caution">
    <text evidence="3">The sequence shown here is derived from an EMBL/GenBank/DDBJ whole genome shotgun (WGS) entry which is preliminary data.</text>
</comment>
<keyword evidence="1" id="KW-0597">Phosphoprotein</keyword>
<gene>
    <name evidence="3" type="ORF">HHI36_015007</name>
</gene>
<organism evidence="3 4">
    <name type="scientific">Cryptolaemus montrouzieri</name>
    <dbReference type="NCBI Taxonomy" id="559131"/>
    <lineage>
        <taxon>Eukaryota</taxon>
        <taxon>Metazoa</taxon>
        <taxon>Ecdysozoa</taxon>
        <taxon>Arthropoda</taxon>
        <taxon>Hexapoda</taxon>
        <taxon>Insecta</taxon>
        <taxon>Pterygota</taxon>
        <taxon>Neoptera</taxon>
        <taxon>Endopterygota</taxon>
        <taxon>Coleoptera</taxon>
        <taxon>Polyphaga</taxon>
        <taxon>Cucujiformia</taxon>
        <taxon>Coccinelloidea</taxon>
        <taxon>Coccinellidae</taxon>
        <taxon>Scymninae</taxon>
        <taxon>Scymnini</taxon>
        <taxon>Cryptolaemus</taxon>
    </lineage>
</organism>
<accession>A0ABD2N4E3</accession>
<sequence length="113" mass="13234">MPILEKELETSSDIPEKLNIRRSERKARAPVRWDSQSILTTKNMLNINNLAAIEKYYLDKTVKRTTTSLETIFEEVQENRNHLHHVMSVRKLRTFINFSGISRVPPGEIKKEN</sequence>
<evidence type="ECO:0000313" key="3">
    <source>
        <dbReference type="EMBL" id="KAL3273573.1"/>
    </source>
</evidence>
<reference evidence="3 4" key="1">
    <citation type="journal article" date="2021" name="BMC Biol.">
        <title>Horizontally acquired antibacterial genes associated with adaptive radiation of ladybird beetles.</title>
        <authorList>
            <person name="Li H.S."/>
            <person name="Tang X.F."/>
            <person name="Huang Y.H."/>
            <person name="Xu Z.Y."/>
            <person name="Chen M.L."/>
            <person name="Du X.Y."/>
            <person name="Qiu B.Y."/>
            <person name="Chen P.T."/>
            <person name="Zhang W."/>
            <person name="Slipinski A."/>
            <person name="Escalona H.E."/>
            <person name="Waterhouse R.M."/>
            <person name="Zwick A."/>
            <person name="Pang H."/>
        </authorList>
    </citation>
    <scope>NUCLEOTIDE SEQUENCE [LARGE SCALE GENOMIC DNA]</scope>
    <source>
        <strain evidence="3">SYSU2018</strain>
    </source>
</reference>
<dbReference type="InterPro" id="IPR028149">
    <property type="entry name" value="Tantalus-like"/>
</dbReference>
<proteinExistence type="predicted"/>
<keyword evidence="4" id="KW-1185">Reference proteome</keyword>
<name>A0ABD2N4E3_9CUCU</name>
<evidence type="ECO:0000259" key="2">
    <source>
        <dbReference type="Pfam" id="PF15386"/>
    </source>
</evidence>
<dbReference type="Pfam" id="PF15386">
    <property type="entry name" value="Tantalus"/>
    <property type="match status" value="1"/>
</dbReference>
<dbReference type="AlphaFoldDB" id="A0ABD2N4E3"/>